<dbReference type="Proteomes" id="UP000016935">
    <property type="component" value="Unassembled WGS sequence"/>
</dbReference>
<evidence type="ECO:0000313" key="5">
    <source>
        <dbReference type="EMBL" id="EOA83893.1"/>
    </source>
</evidence>
<dbReference type="GeneID" id="19395762"/>
<dbReference type="RefSeq" id="XP_008028354.1">
    <property type="nucleotide sequence ID" value="XM_008030163.1"/>
</dbReference>
<dbReference type="HOGENOM" id="CLU_1054356_0_0_1"/>
<dbReference type="AlphaFoldDB" id="R0JRZ6"/>
<accession>R0JRZ6</accession>
<keyword evidence="3" id="KW-0687">Ribonucleoprotein</keyword>
<dbReference type="GO" id="GO:0003735">
    <property type="term" value="F:structural constituent of ribosome"/>
    <property type="evidence" value="ECO:0007669"/>
    <property type="project" value="InterPro"/>
</dbReference>
<evidence type="ECO:0000256" key="2">
    <source>
        <dbReference type="ARBA" id="ARBA00022980"/>
    </source>
</evidence>
<evidence type="ECO:0000313" key="6">
    <source>
        <dbReference type="Proteomes" id="UP000016935"/>
    </source>
</evidence>
<dbReference type="eggNOG" id="ENOG502SYGP">
    <property type="taxonomic scope" value="Eukaryota"/>
</dbReference>
<dbReference type="Pfam" id="PF01165">
    <property type="entry name" value="Ribosomal_S21"/>
    <property type="match status" value="1"/>
</dbReference>
<gene>
    <name evidence="5" type="ORF">SETTUDRAFT_118791</name>
</gene>
<dbReference type="STRING" id="671987.R0JRZ6"/>
<evidence type="ECO:0008006" key="7">
    <source>
        <dbReference type="Google" id="ProtNLM"/>
    </source>
</evidence>
<sequence>MASRSLGELLLRPSSLARIPHAHVSKQTWPWICHRSFSQSLSRAAQSSRQDESDEQYIPEQESQRPQVRYMYNQPAGAPQSQPQPTLDETTRTIDSLFSGIPTNRTPPPYMPRNAATTTTSQANRVFGAEFSNTKSARPTRLNFDSMALPDSMLNPTLSNKPSDAANLAVQQEETFSSYPRLNPSYGRSVELDASRGRDIVRGIGMLGSLVARNKVKQDFNKQRFHERGGLKRKRLASERWRARFKQGFKDVTGRVTQLTKKGW</sequence>
<comment type="similarity">
    <text evidence="1">Belongs to the bacterial ribosomal protein bS21 family.</text>
</comment>
<name>R0JRZ6_EXST2</name>
<dbReference type="InterPro" id="IPR001911">
    <property type="entry name" value="Ribosomal_bS21"/>
</dbReference>
<keyword evidence="2" id="KW-0689">Ribosomal protein</keyword>
<evidence type="ECO:0000256" key="1">
    <source>
        <dbReference type="ARBA" id="ARBA00006640"/>
    </source>
</evidence>
<dbReference type="GO" id="GO:0070124">
    <property type="term" value="P:mitochondrial translational initiation"/>
    <property type="evidence" value="ECO:0007669"/>
    <property type="project" value="TreeGrafter"/>
</dbReference>
<keyword evidence="6" id="KW-1185">Reference proteome</keyword>
<dbReference type="InterPro" id="IPR052837">
    <property type="entry name" value="Mitoribosomal_bS21"/>
</dbReference>
<dbReference type="GO" id="GO:0005763">
    <property type="term" value="C:mitochondrial small ribosomal subunit"/>
    <property type="evidence" value="ECO:0007669"/>
    <property type="project" value="TreeGrafter"/>
</dbReference>
<organism evidence="5 6">
    <name type="scientific">Exserohilum turcicum (strain 28A)</name>
    <name type="common">Northern leaf blight fungus</name>
    <name type="synonym">Setosphaeria turcica</name>
    <dbReference type="NCBI Taxonomy" id="671987"/>
    <lineage>
        <taxon>Eukaryota</taxon>
        <taxon>Fungi</taxon>
        <taxon>Dikarya</taxon>
        <taxon>Ascomycota</taxon>
        <taxon>Pezizomycotina</taxon>
        <taxon>Dothideomycetes</taxon>
        <taxon>Pleosporomycetidae</taxon>
        <taxon>Pleosporales</taxon>
        <taxon>Pleosporineae</taxon>
        <taxon>Pleosporaceae</taxon>
        <taxon>Exserohilum</taxon>
    </lineage>
</organism>
<reference evidence="5 6" key="2">
    <citation type="journal article" date="2013" name="PLoS Genet.">
        <title>Comparative genome structure, secondary metabolite, and effector coding capacity across Cochliobolus pathogens.</title>
        <authorList>
            <person name="Condon B.J."/>
            <person name="Leng Y."/>
            <person name="Wu D."/>
            <person name="Bushley K.E."/>
            <person name="Ohm R.A."/>
            <person name="Otillar R."/>
            <person name="Martin J."/>
            <person name="Schackwitz W."/>
            <person name="Grimwood J."/>
            <person name="MohdZainudin N."/>
            <person name="Xue C."/>
            <person name="Wang R."/>
            <person name="Manning V.A."/>
            <person name="Dhillon B."/>
            <person name="Tu Z.J."/>
            <person name="Steffenson B.J."/>
            <person name="Salamov A."/>
            <person name="Sun H."/>
            <person name="Lowry S."/>
            <person name="LaButti K."/>
            <person name="Han J."/>
            <person name="Copeland A."/>
            <person name="Lindquist E."/>
            <person name="Barry K."/>
            <person name="Schmutz J."/>
            <person name="Baker S.E."/>
            <person name="Ciuffetti L.M."/>
            <person name="Grigoriev I.V."/>
            <person name="Zhong S."/>
            <person name="Turgeon B.G."/>
        </authorList>
    </citation>
    <scope>NUCLEOTIDE SEQUENCE [LARGE SCALE GENOMIC DNA]</scope>
    <source>
        <strain evidence="6">28A</strain>
    </source>
</reference>
<proteinExistence type="inferred from homology"/>
<dbReference type="PANTHER" id="PTHR41237:SF1">
    <property type="entry name" value="SMALL RIBOSOMAL SUBUNIT PROTEIN BS21M"/>
    <property type="match status" value="1"/>
</dbReference>
<dbReference type="OrthoDB" id="2501249at2759"/>
<dbReference type="PANTHER" id="PTHR41237">
    <property type="entry name" value="37S RIBOSOMAL PROTEIN MRP21, MITOCHONDRIAL"/>
    <property type="match status" value="1"/>
</dbReference>
<protein>
    <recommendedName>
        <fullName evidence="7">Ribosomal protein S21</fullName>
    </recommendedName>
</protein>
<evidence type="ECO:0000256" key="3">
    <source>
        <dbReference type="ARBA" id="ARBA00023274"/>
    </source>
</evidence>
<evidence type="ECO:0000256" key="4">
    <source>
        <dbReference type="SAM" id="MobiDB-lite"/>
    </source>
</evidence>
<feature type="region of interest" description="Disordered" evidence="4">
    <location>
        <begin position="43"/>
        <end position="66"/>
    </location>
</feature>
<reference evidence="5 6" key="1">
    <citation type="journal article" date="2012" name="PLoS Pathog.">
        <title>Diverse lifestyles and strategies of plant pathogenesis encoded in the genomes of eighteen Dothideomycetes fungi.</title>
        <authorList>
            <person name="Ohm R.A."/>
            <person name="Feau N."/>
            <person name="Henrissat B."/>
            <person name="Schoch C.L."/>
            <person name="Horwitz B.A."/>
            <person name="Barry K.W."/>
            <person name="Condon B.J."/>
            <person name="Copeland A.C."/>
            <person name="Dhillon B."/>
            <person name="Glaser F."/>
            <person name="Hesse C.N."/>
            <person name="Kosti I."/>
            <person name="LaButti K."/>
            <person name="Lindquist E.A."/>
            <person name="Lucas S."/>
            <person name="Salamov A.A."/>
            <person name="Bradshaw R.E."/>
            <person name="Ciuffetti L."/>
            <person name="Hamelin R.C."/>
            <person name="Kema G.H.J."/>
            <person name="Lawrence C."/>
            <person name="Scott J.A."/>
            <person name="Spatafora J.W."/>
            <person name="Turgeon B.G."/>
            <person name="de Wit P.J.G.M."/>
            <person name="Zhong S."/>
            <person name="Goodwin S.B."/>
            <person name="Grigoriev I.V."/>
        </authorList>
    </citation>
    <scope>NUCLEOTIDE SEQUENCE [LARGE SCALE GENOMIC DNA]</scope>
    <source>
        <strain evidence="6">28A</strain>
    </source>
</reference>
<dbReference type="EMBL" id="KB908814">
    <property type="protein sequence ID" value="EOA83893.1"/>
    <property type="molecule type" value="Genomic_DNA"/>
</dbReference>